<protein>
    <submittedName>
        <fullName evidence="1">Uncharacterized protein</fullName>
    </submittedName>
</protein>
<reference evidence="2" key="1">
    <citation type="journal article" date="2019" name="Int. J. Syst. Evol. Microbiol.">
        <title>The Global Catalogue of Microorganisms (GCM) 10K type strain sequencing project: providing services to taxonomists for standard genome sequencing and annotation.</title>
        <authorList>
            <consortium name="The Broad Institute Genomics Platform"/>
            <consortium name="The Broad Institute Genome Sequencing Center for Infectious Disease"/>
            <person name="Wu L."/>
            <person name="Ma J."/>
        </authorList>
    </citation>
    <scope>NUCLEOTIDE SEQUENCE [LARGE SCALE GENOMIC DNA]</scope>
    <source>
        <strain evidence="2">KCTC 52039</strain>
    </source>
</reference>
<accession>A0ABV7IUQ6</accession>
<sequence length="201" mass="22848">MKAKIDRDKEALFDDRAHEDVRKVLNVAEDKLLEGQIEDPIEIEEYLCRFYIEEVAGMVQGASWFLQCDATEGAENFLLKCVGGFTDKPHPIRRLLRPNRLRACGNQLSFHTATYFPRYRPILTQRYTEELHRPDNSVLIGAGFNGILHLAAASLPGVREEVNRELRRRGLDYDAAKVPAAHLERRMRALGSSGRMIGKGN</sequence>
<dbReference type="RefSeq" id="WP_380071183.1">
    <property type="nucleotide sequence ID" value="NZ_JBHRTO010000001.1"/>
</dbReference>
<evidence type="ECO:0000313" key="2">
    <source>
        <dbReference type="Proteomes" id="UP001595547"/>
    </source>
</evidence>
<name>A0ABV7IUQ6_9RHOB</name>
<organism evidence="1 2">
    <name type="scientific">Cypionkella sinensis</name>
    <dbReference type="NCBI Taxonomy" id="1756043"/>
    <lineage>
        <taxon>Bacteria</taxon>
        <taxon>Pseudomonadati</taxon>
        <taxon>Pseudomonadota</taxon>
        <taxon>Alphaproteobacteria</taxon>
        <taxon>Rhodobacterales</taxon>
        <taxon>Paracoccaceae</taxon>
        <taxon>Cypionkella</taxon>
    </lineage>
</organism>
<dbReference type="EMBL" id="JBHRTO010000001">
    <property type="protein sequence ID" value="MFC3179543.1"/>
    <property type="molecule type" value="Genomic_DNA"/>
</dbReference>
<comment type="caution">
    <text evidence="1">The sequence shown here is derived from an EMBL/GenBank/DDBJ whole genome shotgun (WGS) entry which is preliminary data.</text>
</comment>
<keyword evidence="2" id="KW-1185">Reference proteome</keyword>
<proteinExistence type="predicted"/>
<dbReference type="Proteomes" id="UP001595547">
    <property type="component" value="Unassembled WGS sequence"/>
</dbReference>
<gene>
    <name evidence="1" type="ORF">ACFOGH_00940</name>
</gene>
<evidence type="ECO:0000313" key="1">
    <source>
        <dbReference type="EMBL" id="MFC3179543.1"/>
    </source>
</evidence>